<accession>A0AA95SNB2</accession>
<dbReference type="KEGG" id="pais:PFX98_19445"/>
<dbReference type="RefSeq" id="WP_285232138.1">
    <property type="nucleotide sequence ID" value="NZ_CP116346.1"/>
</dbReference>
<dbReference type="GO" id="GO:0051920">
    <property type="term" value="F:peroxiredoxin activity"/>
    <property type="evidence" value="ECO:0007669"/>
    <property type="project" value="InterPro"/>
</dbReference>
<sequence>MSKSYRAITAEVSASLAKLRADIPDTTRGFSALAQAATRDGTLDKKTKELIAMALSVASRCDPCVGFHAEALVKLGCSRAEFEDMLGMCIYMGGGPSLMYAAQALQAFEEFGGPGATPGQ</sequence>
<keyword evidence="3" id="KW-1185">Reference proteome</keyword>
<dbReference type="InterPro" id="IPR003779">
    <property type="entry name" value="CMD-like"/>
</dbReference>
<dbReference type="InterPro" id="IPR029032">
    <property type="entry name" value="AhpD-like"/>
</dbReference>
<feature type="domain" description="Carboxymuconolactone decarboxylase-like" evidence="1">
    <location>
        <begin position="24"/>
        <end position="106"/>
    </location>
</feature>
<dbReference type="AlphaFoldDB" id="A0AA95SNB2"/>
<proteinExistence type="predicted"/>
<reference evidence="2" key="1">
    <citation type="submission" date="2023-01" db="EMBL/GenBank/DDBJ databases">
        <title>Whole genome sequence of Paucibacter sp. S2-9 isolated from pond sediment.</title>
        <authorList>
            <person name="Jung J.Y."/>
        </authorList>
    </citation>
    <scope>NUCLEOTIDE SEQUENCE</scope>
    <source>
        <strain evidence="2">S2-9</strain>
    </source>
</reference>
<evidence type="ECO:0000313" key="3">
    <source>
        <dbReference type="Proteomes" id="UP001177769"/>
    </source>
</evidence>
<name>A0AA95SNB2_9BURK</name>
<dbReference type="InterPro" id="IPR004675">
    <property type="entry name" value="AhpD_core"/>
</dbReference>
<dbReference type="EMBL" id="CP116346">
    <property type="protein sequence ID" value="WIT11060.1"/>
    <property type="molecule type" value="Genomic_DNA"/>
</dbReference>
<organism evidence="2 3">
    <name type="scientific">Paucibacter sediminis</name>
    <dbReference type="NCBI Taxonomy" id="3019553"/>
    <lineage>
        <taxon>Bacteria</taxon>
        <taxon>Pseudomonadati</taxon>
        <taxon>Pseudomonadota</taxon>
        <taxon>Betaproteobacteria</taxon>
        <taxon>Burkholderiales</taxon>
        <taxon>Sphaerotilaceae</taxon>
        <taxon>Roseateles</taxon>
    </lineage>
</organism>
<gene>
    <name evidence="2" type="ORF">PFX98_19445</name>
</gene>
<evidence type="ECO:0000259" key="1">
    <source>
        <dbReference type="Pfam" id="PF02627"/>
    </source>
</evidence>
<dbReference type="SUPFAM" id="SSF69118">
    <property type="entry name" value="AhpD-like"/>
    <property type="match status" value="1"/>
</dbReference>
<dbReference type="Pfam" id="PF02627">
    <property type="entry name" value="CMD"/>
    <property type="match status" value="1"/>
</dbReference>
<dbReference type="PANTHER" id="PTHR33930">
    <property type="entry name" value="ALKYL HYDROPEROXIDE REDUCTASE AHPD"/>
    <property type="match status" value="1"/>
</dbReference>
<evidence type="ECO:0000313" key="2">
    <source>
        <dbReference type="EMBL" id="WIT11060.1"/>
    </source>
</evidence>
<dbReference type="PANTHER" id="PTHR33930:SF2">
    <property type="entry name" value="BLR3452 PROTEIN"/>
    <property type="match status" value="1"/>
</dbReference>
<dbReference type="Proteomes" id="UP001177769">
    <property type="component" value="Chromosome"/>
</dbReference>
<protein>
    <submittedName>
        <fullName evidence="2">Carboxymuconolactone decarboxylase family protein</fullName>
    </submittedName>
</protein>
<dbReference type="NCBIfam" id="TIGR00778">
    <property type="entry name" value="ahpD_dom"/>
    <property type="match status" value="1"/>
</dbReference>
<dbReference type="Gene3D" id="1.20.1290.10">
    <property type="entry name" value="AhpD-like"/>
    <property type="match status" value="1"/>
</dbReference>